<feature type="signal peptide" evidence="1">
    <location>
        <begin position="1"/>
        <end position="34"/>
    </location>
</feature>
<dbReference type="EMBL" id="AP018248">
    <property type="protein sequence ID" value="BAY96226.1"/>
    <property type="molecule type" value="Genomic_DNA"/>
</dbReference>
<dbReference type="Proteomes" id="UP000218785">
    <property type="component" value="Chromosome"/>
</dbReference>
<accession>A0A1Z4MRX4</accession>
<keyword evidence="1" id="KW-0732">Signal</keyword>
<organism evidence="2 3">
    <name type="scientific">Tolypothrix tenuis PCC 7101</name>
    <dbReference type="NCBI Taxonomy" id="231146"/>
    <lineage>
        <taxon>Bacteria</taxon>
        <taxon>Bacillati</taxon>
        <taxon>Cyanobacteriota</taxon>
        <taxon>Cyanophyceae</taxon>
        <taxon>Nostocales</taxon>
        <taxon>Tolypothrichaceae</taxon>
        <taxon>Tolypothrix</taxon>
    </lineage>
</organism>
<gene>
    <name evidence="2" type="ORF">NIES37_01550</name>
</gene>
<evidence type="ECO:0000256" key="1">
    <source>
        <dbReference type="SAM" id="SignalP"/>
    </source>
</evidence>
<reference evidence="2 3" key="1">
    <citation type="submission" date="2017-06" db="EMBL/GenBank/DDBJ databases">
        <title>Genome sequencing of cyanobaciteial culture collection at National Institute for Environmental Studies (NIES).</title>
        <authorList>
            <person name="Hirose Y."/>
            <person name="Shimura Y."/>
            <person name="Fujisawa T."/>
            <person name="Nakamura Y."/>
            <person name="Kawachi M."/>
        </authorList>
    </citation>
    <scope>NUCLEOTIDE SEQUENCE [LARGE SCALE GENOMIC DNA]</scope>
    <source>
        <strain evidence="2 3">NIES-37</strain>
    </source>
</reference>
<evidence type="ECO:0000313" key="3">
    <source>
        <dbReference type="Proteomes" id="UP000218785"/>
    </source>
</evidence>
<evidence type="ECO:0000313" key="2">
    <source>
        <dbReference type="EMBL" id="BAY96226.1"/>
    </source>
</evidence>
<protein>
    <submittedName>
        <fullName evidence="2">Uncharacterized protein</fullName>
    </submittedName>
</protein>
<dbReference type="AlphaFoldDB" id="A0A1Z4MRX4"/>
<sequence length="96" mass="10551">MSTTSHQSMKNKLALIFFSSTLAVSAAIPALAYAAHEHPFHHNERIKSMTQIEGNGYCRNLFQQLKATGDLGGGFDPNRVNHVWAHIQNGDCIANT</sequence>
<keyword evidence="3" id="KW-1185">Reference proteome</keyword>
<feature type="chain" id="PRO_5011966897" evidence="1">
    <location>
        <begin position="35"/>
        <end position="96"/>
    </location>
</feature>
<proteinExistence type="predicted"/>
<dbReference type="RefSeq" id="WP_190445685.1">
    <property type="nucleotide sequence ID" value="NZ_CAWNJS010000001.1"/>
</dbReference>
<name>A0A1Z4MRX4_9CYAN</name>
<dbReference type="KEGG" id="ttq:NIES37_01550"/>